<feature type="transmembrane region" description="Helical" evidence="6">
    <location>
        <begin position="149"/>
        <end position="171"/>
    </location>
</feature>
<evidence type="ECO:0000313" key="9">
    <source>
        <dbReference type="Proteomes" id="UP000246145"/>
    </source>
</evidence>
<evidence type="ECO:0000313" key="8">
    <source>
        <dbReference type="EMBL" id="PVY62622.1"/>
    </source>
</evidence>
<comment type="subcellular location">
    <subcellularLocation>
        <location evidence="1">Membrane</location>
        <topology evidence="1">Multi-pass membrane protein</topology>
    </subcellularLocation>
</comment>
<comment type="caution">
    <text evidence="8">The sequence shown here is derived from an EMBL/GenBank/DDBJ whole genome shotgun (WGS) entry which is preliminary data.</text>
</comment>
<evidence type="ECO:0000256" key="3">
    <source>
        <dbReference type="ARBA" id="ARBA00022692"/>
    </source>
</evidence>
<evidence type="ECO:0000256" key="5">
    <source>
        <dbReference type="ARBA" id="ARBA00023136"/>
    </source>
</evidence>
<dbReference type="Pfam" id="PF07690">
    <property type="entry name" value="MFS_1"/>
    <property type="match status" value="1"/>
</dbReference>
<keyword evidence="2" id="KW-0813">Transport</keyword>
<feature type="transmembrane region" description="Helical" evidence="6">
    <location>
        <begin position="235"/>
        <end position="252"/>
    </location>
</feature>
<evidence type="ECO:0000256" key="1">
    <source>
        <dbReference type="ARBA" id="ARBA00004141"/>
    </source>
</evidence>
<evidence type="ECO:0000256" key="2">
    <source>
        <dbReference type="ARBA" id="ARBA00022448"/>
    </source>
</evidence>
<keyword evidence="5 6" id="KW-0472">Membrane</keyword>
<feature type="transmembrane region" description="Helical" evidence="6">
    <location>
        <begin position="23"/>
        <end position="47"/>
    </location>
</feature>
<gene>
    <name evidence="8" type="ORF">C7440_2117</name>
</gene>
<dbReference type="PROSITE" id="PS50850">
    <property type="entry name" value="MFS"/>
    <property type="match status" value="1"/>
</dbReference>
<feature type="transmembrane region" description="Helical" evidence="6">
    <location>
        <begin position="91"/>
        <end position="110"/>
    </location>
</feature>
<dbReference type="CDD" id="cd17321">
    <property type="entry name" value="MFS_MMR_MDR_like"/>
    <property type="match status" value="1"/>
</dbReference>
<keyword evidence="3 6" id="KW-0812">Transmembrane</keyword>
<organism evidence="8 9">
    <name type="scientific">Pusillimonas noertemannii</name>
    <dbReference type="NCBI Taxonomy" id="305977"/>
    <lineage>
        <taxon>Bacteria</taxon>
        <taxon>Pseudomonadati</taxon>
        <taxon>Pseudomonadota</taxon>
        <taxon>Betaproteobacteria</taxon>
        <taxon>Burkholderiales</taxon>
        <taxon>Alcaligenaceae</taxon>
        <taxon>Pusillimonas</taxon>
    </lineage>
</organism>
<reference evidence="8 9" key="1">
    <citation type="submission" date="2018-04" db="EMBL/GenBank/DDBJ databases">
        <title>Genomic Encyclopedia of Type Strains, Phase IV (KMG-IV): sequencing the most valuable type-strain genomes for metagenomic binning, comparative biology and taxonomic classification.</title>
        <authorList>
            <person name="Goeker M."/>
        </authorList>
    </citation>
    <scope>NUCLEOTIDE SEQUENCE [LARGE SCALE GENOMIC DNA]</scope>
    <source>
        <strain evidence="8 9">DSM 10065</strain>
    </source>
</reference>
<dbReference type="InterPro" id="IPR036259">
    <property type="entry name" value="MFS_trans_sf"/>
</dbReference>
<keyword evidence="9" id="KW-1185">Reference proteome</keyword>
<feature type="transmembrane region" description="Helical" evidence="6">
    <location>
        <begin position="273"/>
        <end position="298"/>
    </location>
</feature>
<dbReference type="GO" id="GO:0016020">
    <property type="term" value="C:membrane"/>
    <property type="evidence" value="ECO:0007669"/>
    <property type="project" value="UniProtKB-SubCell"/>
</dbReference>
<dbReference type="SUPFAM" id="SSF103473">
    <property type="entry name" value="MFS general substrate transporter"/>
    <property type="match status" value="1"/>
</dbReference>
<feature type="transmembrane region" description="Helical" evidence="6">
    <location>
        <begin position="304"/>
        <end position="324"/>
    </location>
</feature>
<proteinExistence type="predicted"/>
<feature type="transmembrane region" description="Helical" evidence="6">
    <location>
        <begin position="210"/>
        <end position="229"/>
    </location>
</feature>
<feature type="transmembrane region" description="Helical" evidence="6">
    <location>
        <begin position="363"/>
        <end position="380"/>
    </location>
</feature>
<sequence length="462" mass="48834">MPTPEPRSGGSAHPDGLEAPRRYWAVAAILIGILFTSLDMTMVNVALPTIARDLGIDPGLVVWLVIAYSLVVVITLLPFSVISERIGSQRMYALGVLVCMCSAIACALSTTFVGLLASRICQALGTSMLMCLFGGLVRNTYPMRMMGFGISLNSLAVGSTMVIGPSIGAFILQYAHWRWIFIAYIPLCVIAALGARFLPDMPRIKRPFDWTSCILNVLTLGLFISGLDMLVHKPWQALVFLLVAGACAAMLVRRSWDQTAPLVPIDLLRIKPVAFAVGASACSFAAQMSSFVALPFYYLNVVNYSYSDVGILLGVWSFGTAAMAPLSGLLSDRFRVAVLCGIGAASMAAGLGWIAALPVDADFTWYAAAMLMGGVGFGFFQSPNNRALLTGGPRRRSGAAGALQATTRVFGQSLGTALVAIAFNVSGAHGATLAIVVAALCAVGALAVNVVRYFSPVPDSEL</sequence>
<keyword evidence="4 6" id="KW-1133">Transmembrane helix</keyword>
<dbReference type="STRING" id="1231391.GCA_000308195_02905"/>
<dbReference type="InterPro" id="IPR020846">
    <property type="entry name" value="MFS_dom"/>
</dbReference>
<name>A0A2U1CNN6_9BURK</name>
<feature type="transmembrane region" description="Helical" evidence="6">
    <location>
        <begin position="116"/>
        <end position="137"/>
    </location>
</feature>
<evidence type="ECO:0000256" key="4">
    <source>
        <dbReference type="ARBA" id="ARBA00022989"/>
    </source>
</evidence>
<dbReference type="PANTHER" id="PTHR42718:SF9">
    <property type="entry name" value="MAJOR FACILITATOR SUPERFAMILY MULTIDRUG TRANSPORTER MFSC"/>
    <property type="match status" value="1"/>
</dbReference>
<feature type="transmembrane region" description="Helical" evidence="6">
    <location>
        <begin position="431"/>
        <end position="454"/>
    </location>
</feature>
<dbReference type="AlphaFoldDB" id="A0A2U1CNN6"/>
<feature type="transmembrane region" description="Helical" evidence="6">
    <location>
        <begin position="59"/>
        <end position="79"/>
    </location>
</feature>
<dbReference type="Gene3D" id="1.20.1250.20">
    <property type="entry name" value="MFS general substrate transporter like domains"/>
    <property type="match status" value="1"/>
</dbReference>
<feature type="domain" description="Major facilitator superfamily (MFS) profile" evidence="7">
    <location>
        <begin position="25"/>
        <end position="456"/>
    </location>
</feature>
<dbReference type="GO" id="GO:0022857">
    <property type="term" value="F:transmembrane transporter activity"/>
    <property type="evidence" value="ECO:0007669"/>
    <property type="project" value="InterPro"/>
</dbReference>
<feature type="transmembrane region" description="Helical" evidence="6">
    <location>
        <begin position="336"/>
        <end position="357"/>
    </location>
</feature>
<accession>A0A2U1CNN6</accession>
<dbReference type="InterPro" id="IPR011701">
    <property type="entry name" value="MFS"/>
</dbReference>
<dbReference type="RefSeq" id="WP_116518480.1">
    <property type="nucleotide sequence ID" value="NZ_JACCEX010000002.1"/>
</dbReference>
<feature type="transmembrane region" description="Helical" evidence="6">
    <location>
        <begin position="401"/>
        <end position="425"/>
    </location>
</feature>
<evidence type="ECO:0000256" key="6">
    <source>
        <dbReference type="SAM" id="Phobius"/>
    </source>
</evidence>
<evidence type="ECO:0000259" key="7">
    <source>
        <dbReference type="PROSITE" id="PS50850"/>
    </source>
</evidence>
<protein>
    <submittedName>
        <fullName evidence="8">DHA2 family multidrug resistance protein-like MFS transporter</fullName>
    </submittedName>
</protein>
<dbReference type="Gene3D" id="1.20.1720.10">
    <property type="entry name" value="Multidrug resistance protein D"/>
    <property type="match status" value="1"/>
</dbReference>
<dbReference type="OrthoDB" id="9807274at2"/>
<dbReference type="EMBL" id="QEKO01000002">
    <property type="protein sequence ID" value="PVY62622.1"/>
    <property type="molecule type" value="Genomic_DNA"/>
</dbReference>
<feature type="transmembrane region" description="Helical" evidence="6">
    <location>
        <begin position="177"/>
        <end position="198"/>
    </location>
</feature>
<dbReference type="PANTHER" id="PTHR42718">
    <property type="entry name" value="MAJOR FACILITATOR SUPERFAMILY MULTIDRUG TRANSPORTER MFSC"/>
    <property type="match status" value="1"/>
</dbReference>
<dbReference type="Proteomes" id="UP000246145">
    <property type="component" value="Unassembled WGS sequence"/>
</dbReference>